<dbReference type="EMBL" id="UYRT01080694">
    <property type="protein sequence ID" value="VDN23207.1"/>
    <property type="molecule type" value="Genomic_DNA"/>
</dbReference>
<evidence type="ECO:0000313" key="2">
    <source>
        <dbReference type="Proteomes" id="UP000271098"/>
    </source>
</evidence>
<organism evidence="3">
    <name type="scientific">Gongylonema pulchrum</name>
    <dbReference type="NCBI Taxonomy" id="637853"/>
    <lineage>
        <taxon>Eukaryota</taxon>
        <taxon>Metazoa</taxon>
        <taxon>Ecdysozoa</taxon>
        <taxon>Nematoda</taxon>
        <taxon>Chromadorea</taxon>
        <taxon>Rhabditida</taxon>
        <taxon>Spirurina</taxon>
        <taxon>Spiruromorpha</taxon>
        <taxon>Spiruroidea</taxon>
        <taxon>Gongylonematidae</taxon>
        <taxon>Gongylonema</taxon>
    </lineage>
</organism>
<dbReference type="Proteomes" id="UP000271098">
    <property type="component" value="Unassembled WGS sequence"/>
</dbReference>
<dbReference type="InterPro" id="IPR035899">
    <property type="entry name" value="DBL_dom_sf"/>
</dbReference>
<gene>
    <name evidence="1" type="ORF">GPUH_LOCUS13905</name>
</gene>
<keyword evidence="2" id="KW-1185">Reference proteome</keyword>
<name>A0A183DYW4_9BILA</name>
<dbReference type="AlphaFoldDB" id="A0A183DYW4"/>
<accession>A0A183DYW4</accession>
<dbReference type="PANTHER" id="PTHR13217">
    <property type="entry name" value="PLECKSTRIN HOMOLOGY DOMAIN-CONTAINING FAMILY G MEMBER 7"/>
    <property type="match status" value="1"/>
</dbReference>
<dbReference type="GO" id="GO:0043542">
    <property type="term" value="P:endothelial cell migration"/>
    <property type="evidence" value="ECO:0007669"/>
    <property type="project" value="TreeGrafter"/>
</dbReference>
<evidence type="ECO:0000313" key="1">
    <source>
        <dbReference type="EMBL" id="VDN23207.1"/>
    </source>
</evidence>
<dbReference type="Gene3D" id="1.20.900.10">
    <property type="entry name" value="Dbl homology (DH) domain"/>
    <property type="match status" value="1"/>
</dbReference>
<reference evidence="3" key="1">
    <citation type="submission" date="2016-06" db="UniProtKB">
        <authorList>
            <consortium name="WormBaseParasite"/>
        </authorList>
    </citation>
    <scope>IDENTIFICATION</scope>
</reference>
<dbReference type="GO" id="GO:0030139">
    <property type="term" value="C:endocytic vesicle"/>
    <property type="evidence" value="ECO:0007669"/>
    <property type="project" value="TreeGrafter"/>
</dbReference>
<reference evidence="1 2" key="2">
    <citation type="submission" date="2018-11" db="EMBL/GenBank/DDBJ databases">
        <authorList>
            <consortium name="Pathogen Informatics"/>
        </authorList>
    </citation>
    <scope>NUCLEOTIDE SEQUENCE [LARGE SCALE GENOMIC DNA]</scope>
</reference>
<protein>
    <submittedName>
        <fullName evidence="3">Transcription termination factor 3, mitochondrial</fullName>
    </submittedName>
</protein>
<dbReference type="WBParaSite" id="GPUH_0001392001-mRNA-1">
    <property type="protein sequence ID" value="GPUH_0001392001-mRNA-1"/>
    <property type="gene ID" value="GPUH_0001392001"/>
</dbReference>
<evidence type="ECO:0000313" key="3">
    <source>
        <dbReference type="WBParaSite" id="GPUH_0001392001-mRNA-1"/>
    </source>
</evidence>
<dbReference type="GO" id="GO:0007266">
    <property type="term" value="P:Rho protein signal transduction"/>
    <property type="evidence" value="ECO:0007669"/>
    <property type="project" value="TreeGrafter"/>
</dbReference>
<dbReference type="SUPFAM" id="SSF50729">
    <property type="entry name" value="PH domain-like"/>
    <property type="match status" value="1"/>
</dbReference>
<dbReference type="PANTHER" id="PTHR13217:SF11">
    <property type="entry name" value="PLECKSTRIN HOMOLOGY DOMAIN-CONTAINING FAMILY G MEMBER 5"/>
    <property type="match status" value="1"/>
</dbReference>
<dbReference type="SUPFAM" id="SSF48065">
    <property type="entry name" value="DBL homology domain (DH-domain)"/>
    <property type="match status" value="1"/>
</dbReference>
<proteinExistence type="predicted"/>
<sequence>MRISYQILKGHGCSFFRAPILSQAHLVVENSRTHFFSSIPLDEPSCSEDSPSTPVQDDIGVLGTRRVRSSTATSRRSLFFGKDKTEMLARLTLLKDEVQKPVPMFELEMHWTSIVRNNLLKQMNELYQCLLKMQEAGYMRDVDPRRVFLNYPELYVHNSKFWKKAVLPMLQILEVYDAFYRETGAPLDPAMLKFGFERIDEWWPCYTSFIYGHADCHSYVQKCQKENELFREFVTIFPMKCYLRLADPMPYFVGQPQFRRVYLRGDLKMKDGKQGAKVDAHCILFTDLFLICKAFNKRYDRLRILKSPIHIAKMCLQQFPDYCKFSEFREKKK</sequence>
<dbReference type="OrthoDB" id="660555at2759"/>
<dbReference type="InterPro" id="IPR040181">
    <property type="entry name" value="PKHG5/7"/>
</dbReference>
<dbReference type="GO" id="GO:0030424">
    <property type="term" value="C:axon"/>
    <property type="evidence" value="ECO:0007669"/>
    <property type="project" value="TreeGrafter"/>
</dbReference>
<dbReference type="GO" id="GO:0005886">
    <property type="term" value="C:plasma membrane"/>
    <property type="evidence" value="ECO:0007669"/>
    <property type="project" value="TreeGrafter"/>
</dbReference>